<dbReference type="GO" id="GO:0048038">
    <property type="term" value="F:quinone binding"/>
    <property type="evidence" value="ECO:0007669"/>
    <property type="project" value="TreeGrafter"/>
</dbReference>
<dbReference type="FunFam" id="3.40.50.720:FF:000173">
    <property type="entry name" value="3-oxoacyl-[acyl-carrier protein] reductase"/>
    <property type="match status" value="1"/>
</dbReference>
<protein>
    <submittedName>
        <fullName evidence="3">3-oxoacyl-[acyl-carrier protein] reductase</fullName>
        <ecNumber evidence="3">1.1.1.100</ecNumber>
    </submittedName>
</protein>
<reference evidence="3 4" key="1">
    <citation type="journal article" date="2013" name="Genome Announc.">
        <title>Draft Genome Sequence of Cyclobacterium qasimii Strain M12-11BT, Isolated from Arctic Marine Sediment.</title>
        <authorList>
            <person name="Shivaji S."/>
            <person name="Ara S."/>
            <person name="Singh A."/>
            <person name="Kumar Pinnaka A."/>
        </authorList>
    </citation>
    <scope>NUCLEOTIDE SEQUENCE [LARGE SCALE GENOMIC DNA]</scope>
    <source>
        <strain evidence="3 4">M12-11B</strain>
    </source>
</reference>
<accession>S7V7G7</accession>
<dbReference type="Gene3D" id="3.40.50.720">
    <property type="entry name" value="NAD(P)-binding Rossmann-like Domain"/>
    <property type="match status" value="1"/>
</dbReference>
<dbReference type="PANTHER" id="PTHR42760">
    <property type="entry name" value="SHORT-CHAIN DEHYDROGENASES/REDUCTASES FAMILY MEMBER"/>
    <property type="match status" value="1"/>
</dbReference>
<dbReference type="InterPro" id="IPR036291">
    <property type="entry name" value="NAD(P)-bd_dom_sf"/>
</dbReference>
<proteinExistence type="inferred from homology"/>
<dbReference type="PRINTS" id="PR00081">
    <property type="entry name" value="GDHRDH"/>
</dbReference>
<evidence type="ECO:0000313" key="4">
    <source>
        <dbReference type="Proteomes" id="UP000014974"/>
    </source>
</evidence>
<evidence type="ECO:0000256" key="2">
    <source>
        <dbReference type="ARBA" id="ARBA00023002"/>
    </source>
</evidence>
<evidence type="ECO:0000256" key="1">
    <source>
        <dbReference type="ARBA" id="ARBA00006484"/>
    </source>
</evidence>
<comment type="similarity">
    <text evidence="1">Belongs to the short-chain dehydrogenases/reductases (SDR) family.</text>
</comment>
<dbReference type="PROSITE" id="PS00061">
    <property type="entry name" value="ADH_SHORT"/>
    <property type="match status" value="1"/>
</dbReference>
<dbReference type="EMBL" id="ATNM01000156">
    <property type="protein sequence ID" value="EPR66155.1"/>
    <property type="molecule type" value="Genomic_DNA"/>
</dbReference>
<dbReference type="STRING" id="641524.ADICYQ_4853"/>
<dbReference type="Pfam" id="PF13561">
    <property type="entry name" value="adh_short_C2"/>
    <property type="match status" value="1"/>
</dbReference>
<dbReference type="eggNOG" id="COG1028">
    <property type="taxonomic scope" value="Bacteria"/>
</dbReference>
<dbReference type="CDD" id="cd05233">
    <property type="entry name" value="SDR_c"/>
    <property type="match status" value="1"/>
</dbReference>
<dbReference type="PRINTS" id="PR00080">
    <property type="entry name" value="SDRFAMILY"/>
</dbReference>
<organism evidence="3 4">
    <name type="scientific">Cyclobacterium qasimii M12-11B</name>
    <dbReference type="NCBI Taxonomy" id="641524"/>
    <lineage>
        <taxon>Bacteria</taxon>
        <taxon>Pseudomonadati</taxon>
        <taxon>Bacteroidota</taxon>
        <taxon>Cytophagia</taxon>
        <taxon>Cytophagales</taxon>
        <taxon>Cyclobacteriaceae</taxon>
        <taxon>Cyclobacterium</taxon>
    </lineage>
</organism>
<dbReference type="InterPro" id="IPR002347">
    <property type="entry name" value="SDR_fam"/>
</dbReference>
<dbReference type="AlphaFoldDB" id="S7V7G7"/>
<evidence type="ECO:0000313" key="3">
    <source>
        <dbReference type="EMBL" id="EPR66155.1"/>
    </source>
</evidence>
<dbReference type="Proteomes" id="UP000014974">
    <property type="component" value="Unassembled WGS sequence"/>
</dbReference>
<sequence>MENPKIISMTESRYNNRVAVITGAADGIGKGIAKKLADEGASVALWDFNKEKLMALESEWQKEGLPVKAFVVDISNEEAVKNGYQETISHFGKLDILVNSAGIVGPTQIKITDYSTEDFDKIYNVNLRGSFLTAKYALKHMEKAQYGRILLIASIAGKEGNPNMVGYSTTKAGVIGLVKALGKEYATSGITVNGLAPAVILTAMNKDTDPAQLEYMASKIPMQRLGTVDEAASIASWILSEEASFNTGFIFDLSGGRATY</sequence>
<dbReference type="EC" id="1.1.1.100" evidence="3"/>
<dbReference type="GO" id="GO:0004316">
    <property type="term" value="F:3-oxoacyl-[acyl-carrier-protein] reductase (NADPH) activity"/>
    <property type="evidence" value="ECO:0007669"/>
    <property type="project" value="UniProtKB-EC"/>
</dbReference>
<dbReference type="GO" id="GO:0006633">
    <property type="term" value="P:fatty acid biosynthetic process"/>
    <property type="evidence" value="ECO:0007669"/>
    <property type="project" value="TreeGrafter"/>
</dbReference>
<dbReference type="PANTHER" id="PTHR42760:SF133">
    <property type="entry name" value="3-OXOACYL-[ACYL-CARRIER-PROTEIN] REDUCTASE"/>
    <property type="match status" value="1"/>
</dbReference>
<name>S7V7G7_9BACT</name>
<dbReference type="PATRIC" id="fig|641524.5.peg.4810"/>
<dbReference type="InterPro" id="IPR020904">
    <property type="entry name" value="Sc_DH/Rdtase_CS"/>
</dbReference>
<keyword evidence="2 3" id="KW-0560">Oxidoreductase</keyword>
<comment type="caution">
    <text evidence="3">The sequence shown here is derived from an EMBL/GenBank/DDBJ whole genome shotgun (WGS) entry which is preliminary data.</text>
</comment>
<dbReference type="SUPFAM" id="SSF51735">
    <property type="entry name" value="NAD(P)-binding Rossmann-fold domains"/>
    <property type="match status" value="1"/>
</dbReference>
<gene>
    <name evidence="3" type="ORF">ADICYQ_4853</name>
</gene>